<dbReference type="Gene3D" id="4.10.60.10">
    <property type="entry name" value="Zinc finger, CCHC-type"/>
    <property type="match status" value="1"/>
</dbReference>
<protein>
    <submittedName>
        <fullName evidence="7">GAK8 protein</fullName>
    </submittedName>
</protein>
<name>A0A7K8JTG0_9AVES</name>
<dbReference type="Gene3D" id="1.10.1200.30">
    <property type="match status" value="1"/>
</dbReference>
<comment type="caution">
    <text evidence="7">The sequence shown here is derived from an EMBL/GenBank/DDBJ whole genome shotgun (WGS) entry which is preliminary data.</text>
</comment>
<dbReference type="InterPro" id="IPR045345">
    <property type="entry name" value="Gag_p24_C"/>
</dbReference>
<dbReference type="PANTHER" id="PTHR40389">
    <property type="entry name" value="ENDOGENOUS RETROVIRUS GROUP K MEMBER 24 GAG POLYPROTEIN-RELATED"/>
    <property type="match status" value="1"/>
</dbReference>
<gene>
    <name evidence="7" type="primary">Ervk8_0</name>
    <name evidence="7" type="ORF">LOPRUF_R09330</name>
</gene>
<keyword evidence="3" id="KW-0862">Zinc</keyword>
<sequence length="567" mass="61723">MERQAAYDLFTAFLQKRQVKGIDLHKELPGLLAYRYAKGCFSNPHTVHELGEWRKFGNLLWEAVIDDDKTAKKISKLWRVVHNELLQCQAEKRAAVQATTAHEKNRHYDADWIGGGTPLPPTVSSVLLPPLKSTALDEAGMLAADQNIVPSAPPAQVDPGPPECDPFSANEPIPGAESDLAGAMARERREAWAALAREGMENGDEQVLQVAAELACPVTFQAAAGRGLVANITALDWKLLSQLRSTVSQFGVKSEPVKQMLDYIWSTQVLLPADCRGIIKLIFSQHQQLLFNAHWQAEVNATVAMPRQPGDPLHGVTIDELMGLGPYIRMEAQALIGPDKCREAMRLVRLAIEKVKEPGGVPIYMGIKQGREEAFGTFIDKVAAAIEKAEVPEYMRGALLKQCALQNCNTGTRSVLNTLGANWTIEEALERIATMPTGPQVFLVEAIKQLGEGLQEQARAAQMQVLAALAPLQASAVTNPRPTPSGKVKCYRCGGTGHIRRECQAAGIWCPKCRSDTHNAGACRRRSGNSNNSASRSSHAPTQMAAATQSPCSQPPGGASDWTWQQQ</sequence>
<dbReference type="PANTHER" id="PTHR40389:SF3">
    <property type="entry name" value="IGE-BINDING PROTEIN"/>
    <property type="match status" value="1"/>
</dbReference>
<proteinExistence type="predicted"/>
<dbReference type="AlphaFoldDB" id="A0A7K8JTG0"/>
<feature type="non-terminal residue" evidence="7">
    <location>
        <position position="567"/>
    </location>
</feature>
<dbReference type="InterPro" id="IPR036875">
    <property type="entry name" value="Znf_CCHC_sf"/>
</dbReference>
<keyword evidence="1" id="KW-0479">Metal-binding</keyword>
<evidence type="ECO:0000256" key="2">
    <source>
        <dbReference type="ARBA" id="ARBA00022771"/>
    </source>
</evidence>
<keyword evidence="2 4" id="KW-0863">Zinc-finger</keyword>
<dbReference type="SUPFAM" id="SSF57756">
    <property type="entry name" value="Retrovirus zinc finger-like domains"/>
    <property type="match status" value="1"/>
</dbReference>
<dbReference type="SUPFAM" id="SSF47353">
    <property type="entry name" value="Retrovirus capsid dimerization domain-like"/>
    <property type="match status" value="1"/>
</dbReference>
<dbReference type="GO" id="GO:0003676">
    <property type="term" value="F:nucleic acid binding"/>
    <property type="evidence" value="ECO:0007669"/>
    <property type="project" value="InterPro"/>
</dbReference>
<accession>A0A7K8JTG0</accession>
<dbReference type="InterPro" id="IPR050195">
    <property type="entry name" value="Primate_lentivir_Gag_pol-like"/>
</dbReference>
<dbReference type="GO" id="GO:0008270">
    <property type="term" value="F:zinc ion binding"/>
    <property type="evidence" value="ECO:0007669"/>
    <property type="project" value="UniProtKB-KW"/>
</dbReference>
<dbReference type="Gene3D" id="1.10.375.10">
    <property type="entry name" value="Human Immunodeficiency Virus Type 1 Capsid Protein"/>
    <property type="match status" value="1"/>
</dbReference>
<evidence type="ECO:0000256" key="3">
    <source>
        <dbReference type="ARBA" id="ARBA00022833"/>
    </source>
</evidence>
<dbReference type="InterPro" id="IPR008916">
    <property type="entry name" value="Retrov_capsid_C"/>
</dbReference>
<dbReference type="Pfam" id="PF00098">
    <property type="entry name" value="zf-CCHC"/>
    <property type="match status" value="1"/>
</dbReference>
<dbReference type="OrthoDB" id="9352756at2759"/>
<feature type="non-terminal residue" evidence="7">
    <location>
        <position position="1"/>
    </location>
</feature>
<dbReference type="GO" id="GO:0016032">
    <property type="term" value="P:viral process"/>
    <property type="evidence" value="ECO:0007669"/>
    <property type="project" value="InterPro"/>
</dbReference>
<keyword evidence="8" id="KW-1185">Reference proteome</keyword>
<dbReference type="Pfam" id="PF19317">
    <property type="entry name" value="Gag_p24_C"/>
    <property type="match status" value="1"/>
</dbReference>
<feature type="domain" description="CCHC-type" evidence="6">
    <location>
        <begin position="489"/>
        <end position="503"/>
    </location>
</feature>
<feature type="compositionally biased region" description="Polar residues" evidence="5">
    <location>
        <begin position="539"/>
        <end position="552"/>
    </location>
</feature>
<dbReference type="InterPro" id="IPR001878">
    <property type="entry name" value="Znf_CCHC"/>
</dbReference>
<evidence type="ECO:0000256" key="1">
    <source>
        <dbReference type="ARBA" id="ARBA00022723"/>
    </source>
</evidence>
<dbReference type="PROSITE" id="PS50158">
    <property type="entry name" value="ZF_CCHC"/>
    <property type="match status" value="1"/>
</dbReference>
<feature type="region of interest" description="Disordered" evidence="5">
    <location>
        <begin position="521"/>
        <end position="567"/>
    </location>
</feature>
<evidence type="ECO:0000256" key="5">
    <source>
        <dbReference type="SAM" id="MobiDB-lite"/>
    </source>
</evidence>
<dbReference type="Proteomes" id="UP000533896">
    <property type="component" value="Unassembled WGS sequence"/>
</dbReference>
<evidence type="ECO:0000256" key="4">
    <source>
        <dbReference type="PROSITE-ProRule" id="PRU00047"/>
    </source>
</evidence>
<dbReference type="SUPFAM" id="SSF47943">
    <property type="entry name" value="Retrovirus capsid protein, N-terminal core domain"/>
    <property type="match status" value="1"/>
</dbReference>
<reference evidence="7 8" key="1">
    <citation type="submission" date="2019-09" db="EMBL/GenBank/DDBJ databases">
        <title>Bird 10,000 Genomes (B10K) Project - Family phase.</title>
        <authorList>
            <person name="Zhang G."/>
        </authorList>
    </citation>
    <scope>NUCLEOTIDE SEQUENCE [LARGE SCALE GENOMIC DNA]</scope>
    <source>
        <strain evidence="7">B10K-CU-031-23</strain>
    </source>
</reference>
<feature type="compositionally biased region" description="Low complexity" evidence="5">
    <location>
        <begin position="528"/>
        <end position="538"/>
    </location>
</feature>
<dbReference type="EMBL" id="VWYV01000191">
    <property type="protein sequence ID" value="NXE07442.1"/>
    <property type="molecule type" value="Genomic_DNA"/>
</dbReference>
<evidence type="ECO:0000313" key="8">
    <source>
        <dbReference type="Proteomes" id="UP000533896"/>
    </source>
</evidence>
<evidence type="ECO:0000259" key="6">
    <source>
        <dbReference type="PROSITE" id="PS50158"/>
    </source>
</evidence>
<dbReference type="SMART" id="SM00343">
    <property type="entry name" value="ZnF_C2HC"/>
    <property type="match status" value="1"/>
</dbReference>
<evidence type="ECO:0000313" key="7">
    <source>
        <dbReference type="EMBL" id="NXE07442.1"/>
    </source>
</evidence>
<organism evidence="7 8">
    <name type="scientific">Lophotis ruficrista</name>
    <dbReference type="NCBI Taxonomy" id="172689"/>
    <lineage>
        <taxon>Eukaryota</taxon>
        <taxon>Metazoa</taxon>
        <taxon>Chordata</taxon>
        <taxon>Craniata</taxon>
        <taxon>Vertebrata</taxon>
        <taxon>Euteleostomi</taxon>
        <taxon>Archelosauria</taxon>
        <taxon>Archosauria</taxon>
        <taxon>Dinosauria</taxon>
        <taxon>Saurischia</taxon>
        <taxon>Theropoda</taxon>
        <taxon>Coelurosauria</taxon>
        <taxon>Aves</taxon>
        <taxon>Neognathae</taxon>
        <taxon>Neoaves</taxon>
        <taxon>Otidimorphae</taxon>
        <taxon>Otidiformes</taxon>
        <taxon>Otididae</taxon>
        <taxon>Lophotis</taxon>
    </lineage>
</organism>
<dbReference type="InterPro" id="IPR008919">
    <property type="entry name" value="Retrov_capsid_N"/>
</dbReference>
<dbReference type="Pfam" id="PF00607">
    <property type="entry name" value="Gag_p24"/>
    <property type="match status" value="1"/>
</dbReference>